<dbReference type="SUPFAM" id="SSF46955">
    <property type="entry name" value="Putative DNA-binding domain"/>
    <property type="match status" value="1"/>
</dbReference>
<dbReference type="STRING" id="419597.SAMN04487957_11085"/>
<dbReference type="Proteomes" id="UP000199075">
    <property type="component" value="Unassembled WGS sequence"/>
</dbReference>
<proteinExistence type="predicted"/>
<reference evidence="2" key="1">
    <citation type="submission" date="2016-10" db="EMBL/GenBank/DDBJ databases">
        <authorList>
            <person name="Varghese N."/>
            <person name="Submissions S."/>
        </authorList>
    </citation>
    <scope>NUCLEOTIDE SEQUENCE [LARGE SCALE GENOMIC DNA]</scope>
    <source>
        <strain evidence="2">CGMCC 1.6444</strain>
    </source>
</reference>
<dbReference type="InterPro" id="IPR009061">
    <property type="entry name" value="DNA-bd_dom_put_sf"/>
</dbReference>
<accession>A0A1H0LSC0</accession>
<dbReference type="EMBL" id="FNIV01000010">
    <property type="protein sequence ID" value="SDO71024.1"/>
    <property type="molecule type" value="Genomic_DNA"/>
</dbReference>
<sequence length="69" mass="7856">MGKLMKPEEWRKARFAGTPPAMSTIRKWCREGTVPAKRIGGVWYIDLDAEKLMTGNELADQVLEEMETS</sequence>
<dbReference type="OrthoDB" id="6121347at2"/>
<evidence type="ECO:0000313" key="1">
    <source>
        <dbReference type="EMBL" id="SDO71024.1"/>
    </source>
</evidence>
<protein>
    <submittedName>
        <fullName evidence="1">Excisionase-like protein</fullName>
    </submittedName>
</protein>
<dbReference type="AlphaFoldDB" id="A0A1H0LSC0"/>
<evidence type="ECO:0000313" key="2">
    <source>
        <dbReference type="Proteomes" id="UP000199075"/>
    </source>
</evidence>
<keyword evidence="2" id="KW-1185">Reference proteome</keyword>
<dbReference type="Gene3D" id="1.10.1660.20">
    <property type="match status" value="1"/>
</dbReference>
<name>A0A1H0LSC0_9GAMM</name>
<organism evidence="1 2">
    <name type="scientific">Halomonas shengliensis</name>
    <dbReference type="NCBI Taxonomy" id="419597"/>
    <lineage>
        <taxon>Bacteria</taxon>
        <taxon>Pseudomonadati</taxon>
        <taxon>Pseudomonadota</taxon>
        <taxon>Gammaproteobacteria</taxon>
        <taxon>Oceanospirillales</taxon>
        <taxon>Halomonadaceae</taxon>
        <taxon>Halomonas</taxon>
    </lineage>
</organism>
<dbReference type="RefSeq" id="WP_089680291.1">
    <property type="nucleotide sequence ID" value="NZ_FNIV01000010.1"/>
</dbReference>
<gene>
    <name evidence="1" type="ORF">SAMN04487957_11085</name>
</gene>
<dbReference type="InterPro" id="IPR038137">
    <property type="entry name" value="Excisionase-like_sf"/>
</dbReference>